<comment type="caution">
    <text evidence="5">The sequence shown here is derived from an EMBL/GenBank/DDBJ whole genome shotgun (WGS) entry which is preliminary data.</text>
</comment>
<dbReference type="InterPro" id="IPR001789">
    <property type="entry name" value="Sig_transdc_resp-reg_receiver"/>
</dbReference>
<dbReference type="PANTHER" id="PTHR45138:SF9">
    <property type="entry name" value="DIGUANYLATE CYCLASE DGCM-RELATED"/>
    <property type="match status" value="1"/>
</dbReference>
<dbReference type="GO" id="GO:0052621">
    <property type="term" value="F:diguanylate cyclase activity"/>
    <property type="evidence" value="ECO:0007669"/>
    <property type="project" value="UniProtKB-EC"/>
</dbReference>
<dbReference type="EC" id="2.7.7.65" evidence="1"/>
<dbReference type="GO" id="GO:0005886">
    <property type="term" value="C:plasma membrane"/>
    <property type="evidence" value="ECO:0007669"/>
    <property type="project" value="TreeGrafter"/>
</dbReference>
<dbReference type="InterPro" id="IPR011006">
    <property type="entry name" value="CheY-like_superfamily"/>
</dbReference>
<proteinExistence type="predicted"/>
<dbReference type="Pfam" id="PF00072">
    <property type="entry name" value="Response_reg"/>
    <property type="match status" value="1"/>
</dbReference>
<protein>
    <recommendedName>
        <fullName evidence="1">diguanylate cyclase</fullName>
        <ecNumber evidence="1">2.7.7.65</ecNumber>
    </recommendedName>
</protein>
<dbReference type="NCBIfam" id="TIGR00254">
    <property type="entry name" value="GGDEF"/>
    <property type="match status" value="1"/>
</dbReference>
<keyword evidence="3" id="KW-0597">Phosphoprotein</keyword>
<dbReference type="GO" id="GO:0043709">
    <property type="term" value="P:cell adhesion involved in single-species biofilm formation"/>
    <property type="evidence" value="ECO:0007669"/>
    <property type="project" value="TreeGrafter"/>
</dbReference>
<reference evidence="6" key="1">
    <citation type="submission" date="2012-11" db="EMBL/GenBank/DDBJ databases">
        <authorList>
            <person name="Lucero-Rivera Y.E."/>
            <person name="Tovar-Ramirez D."/>
        </authorList>
    </citation>
    <scope>NUCLEOTIDE SEQUENCE [LARGE SCALE GENOMIC DNA]</scope>
    <source>
        <strain evidence="6">Araruama</strain>
    </source>
</reference>
<dbReference type="GO" id="GO:0000160">
    <property type="term" value="P:phosphorelay signal transduction system"/>
    <property type="evidence" value="ECO:0007669"/>
    <property type="project" value="InterPro"/>
</dbReference>
<dbReference type="InterPro" id="IPR029787">
    <property type="entry name" value="Nucleotide_cyclase"/>
</dbReference>
<evidence type="ECO:0000259" key="4">
    <source>
        <dbReference type="PROSITE" id="PS50110"/>
    </source>
</evidence>
<dbReference type="Pfam" id="PF00990">
    <property type="entry name" value="GGDEF"/>
    <property type="match status" value="1"/>
</dbReference>
<evidence type="ECO:0000313" key="5">
    <source>
        <dbReference type="EMBL" id="ETR67950.1"/>
    </source>
</evidence>
<dbReference type="EMBL" id="ATBP01001145">
    <property type="protein sequence ID" value="ETR67950.1"/>
    <property type="molecule type" value="Genomic_DNA"/>
</dbReference>
<dbReference type="GO" id="GO:1902201">
    <property type="term" value="P:negative regulation of bacterial-type flagellum-dependent cell motility"/>
    <property type="evidence" value="ECO:0007669"/>
    <property type="project" value="TreeGrafter"/>
</dbReference>
<accession>A0A1V1NZG1</accession>
<dbReference type="AlphaFoldDB" id="A0A1V1NZG1"/>
<dbReference type="SUPFAM" id="SSF52172">
    <property type="entry name" value="CheY-like"/>
    <property type="match status" value="1"/>
</dbReference>
<dbReference type="PANTHER" id="PTHR45138">
    <property type="entry name" value="REGULATORY COMPONENTS OF SENSORY TRANSDUCTION SYSTEM"/>
    <property type="match status" value="1"/>
</dbReference>
<evidence type="ECO:0000313" key="6">
    <source>
        <dbReference type="Proteomes" id="UP000189670"/>
    </source>
</evidence>
<comment type="catalytic activity">
    <reaction evidence="2">
        <text>2 GTP = 3',3'-c-di-GMP + 2 diphosphate</text>
        <dbReference type="Rhea" id="RHEA:24898"/>
        <dbReference type="ChEBI" id="CHEBI:33019"/>
        <dbReference type="ChEBI" id="CHEBI:37565"/>
        <dbReference type="ChEBI" id="CHEBI:58805"/>
        <dbReference type="EC" id="2.7.7.65"/>
    </reaction>
</comment>
<name>A0A1V1NZG1_9BACT</name>
<evidence type="ECO:0000256" key="2">
    <source>
        <dbReference type="ARBA" id="ARBA00034247"/>
    </source>
</evidence>
<feature type="domain" description="Response regulatory" evidence="4">
    <location>
        <begin position="1"/>
        <end position="86"/>
    </location>
</feature>
<feature type="modified residue" description="4-aspartylphosphate" evidence="3">
    <location>
        <position position="19"/>
    </location>
</feature>
<evidence type="ECO:0000256" key="1">
    <source>
        <dbReference type="ARBA" id="ARBA00012528"/>
    </source>
</evidence>
<dbReference type="Gene3D" id="3.30.70.270">
    <property type="match status" value="1"/>
</dbReference>
<organism evidence="5 6">
    <name type="scientific">Candidatus Magnetoglobus multicellularis str. Araruama</name>
    <dbReference type="NCBI Taxonomy" id="890399"/>
    <lineage>
        <taxon>Bacteria</taxon>
        <taxon>Pseudomonadati</taxon>
        <taxon>Thermodesulfobacteriota</taxon>
        <taxon>Desulfobacteria</taxon>
        <taxon>Desulfobacterales</taxon>
        <taxon>Desulfobacteraceae</taxon>
        <taxon>Candidatus Magnetoglobus</taxon>
    </lineage>
</organism>
<sequence>MTAYEYLQDNDPPRIAILDWNMPGMDGVSICKGIRNNPDKPFIYKILLTSRNSTDDLVYALDNGAHNFQSKPFKPIEIRSHIKVGHRLVEADDKMKEYAKMMEKLATVDPLTNAFNRRYFLDHAEMEFKRSLRYHRPFSILMIDLDHFKKLTIHMAILLAMKCLNR</sequence>
<dbReference type="InterPro" id="IPR043128">
    <property type="entry name" value="Rev_trsase/Diguanyl_cyclase"/>
</dbReference>
<dbReference type="InterPro" id="IPR050469">
    <property type="entry name" value="Diguanylate_Cyclase"/>
</dbReference>
<evidence type="ECO:0000256" key="3">
    <source>
        <dbReference type="PROSITE-ProRule" id="PRU00169"/>
    </source>
</evidence>
<dbReference type="SUPFAM" id="SSF55073">
    <property type="entry name" value="Nucleotide cyclase"/>
    <property type="match status" value="1"/>
</dbReference>
<gene>
    <name evidence="5" type="ORF">OMM_04856</name>
</gene>
<dbReference type="Proteomes" id="UP000189670">
    <property type="component" value="Unassembled WGS sequence"/>
</dbReference>
<dbReference type="PROSITE" id="PS50110">
    <property type="entry name" value="RESPONSE_REGULATORY"/>
    <property type="match status" value="1"/>
</dbReference>
<dbReference type="Gene3D" id="3.40.50.2300">
    <property type="match status" value="1"/>
</dbReference>
<dbReference type="InterPro" id="IPR000160">
    <property type="entry name" value="GGDEF_dom"/>
</dbReference>